<dbReference type="EMBL" id="CM026428">
    <property type="protein sequence ID" value="KAG0566442.1"/>
    <property type="molecule type" value="Genomic_DNA"/>
</dbReference>
<protein>
    <submittedName>
        <fullName evidence="2">Uncharacterized protein</fullName>
    </submittedName>
</protein>
<name>A0A8T0HBF6_CERPU</name>
<organism evidence="2 3">
    <name type="scientific">Ceratodon purpureus</name>
    <name type="common">Fire moss</name>
    <name type="synonym">Dicranum purpureum</name>
    <dbReference type="NCBI Taxonomy" id="3225"/>
    <lineage>
        <taxon>Eukaryota</taxon>
        <taxon>Viridiplantae</taxon>
        <taxon>Streptophyta</taxon>
        <taxon>Embryophyta</taxon>
        <taxon>Bryophyta</taxon>
        <taxon>Bryophytina</taxon>
        <taxon>Bryopsida</taxon>
        <taxon>Dicranidae</taxon>
        <taxon>Pseudoditrichales</taxon>
        <taxon>Ditrichaceae</taxon>
        <taxon>Ceratodon</taxon>
    </lineage>
</organism>
<proteinExistence type="predicted"/>
<feature type="region of interest" description="Disordered" evidence="1">
    <location>
        <begin position="1"/>
        <end position="38"/>
    </location>
</feature>
<accession>A0A8T0HBF6</accession>
<comment type="caution">
    <text evidence="2">The sequence shown here is derived from an EMBL/GenBank/DDBJ whole genome shotgun (WGS) entry which is preliminary data.</text>
</comment>
<feature type="compositionally biased region" description="Basic and acidic residues" evidence="1">
    <location>
        <begin position="12"/>
        <end position="30"/>
    </location>
</feature>
<evidence type="ECO:0000313" key="3">
    <source>
        <dbReference type="Proteomes" id="UP000822688"/>
    </source>
</evidence>
<gene>
    <name evidence="2" type="ORF">KC19_7G064100</name>
</gene>
<keyword evidence="3" id="KW-1185">Reference proteome</keyword>
<dbReference type="Proteomes" id="UP000822688">
    <property type="component" value="Chromosome 7"/>
</dbReference>
<dbReference type="AlphaFoldDB" id="A0A8T0HBF6"/>
<reference evidence="2" key="1">
    <citation type="submission" date="2020-06" db="EMBL/GenBank/DDBJ databases">
        <title>WGS assembly of Ceratodon purpureus strain R40.</title>
        <authorList>
            <person name="Carey S.B."/>
            <person name="Jenkins J."/>
            <person name="Shu S."/>
            <person name="Lovell J.T."/>
            <person name="Sreedasyam A."/>
            <person name="Maumus F."/>
            <person name="Tiley G.P."/>
            <person name="Fernandez-Pozo N."/>
            <person name="Barry K."/>
            <person name="Chen C."/>
            <person name="Wang M."/>
            <person name="Lipzen A."/>
            <person name="Daum C."/>
            <person name="Saski C.A."/>
            <person name="Payton A.C."/>
            <person name="Mcbreen J.C."/>
            <person name="Conrad R.E."/>
            <person name="Kollar L.M."/>
            <person name="Olsson S."/>
            <person name="Huttunen S."/>
            <person name="Landis J.B."/>
            <person name="Wickett N.J."/>
            <person name="Johnson M.G."/>
            <person name="Rensing S.A."/>
            <person name="Grimwood J."/>
            <person name="Schmutz J."/>
            <person name="Mcdaniel S.F."/>
        </authorList>
    </citation>
    <scope>NUCLEOTIDE SEQUENCE</scope>
    <source>
        <strain evidence="2">R40</strain>
    </source>
</reference>
<evidence type="ECO:0000256" key="1">
    <source>
        <dbReference type="SAM" id="MobiDB-lite"/>
    </source>
</evidence>
<sequence>MAMNPSPSGLAREPDRISTSNGHREDDRPSEGSNRSIVTTPSTQLCLNHLIVATISALISAMHATMTNLNASRCANRQLISIRSIDLHQLEDIRVLCSLKSVCVSTSQNMWTIEGLTKLAMWAQSWSFFFDHAEIE</sequence>
<evidence type="ECO:0000313" key="2">
    <source>
        <dbReference type="EMBL" id="KAG0566442.1"/>
    </source>
</evidence>